<sequence length="74" mass="8457">MLVVGYQYVKLMLINVAAHLFVYAFIRNSRKRCPVGRIDMFKNNTVPGQIYKLLRPLLGNFNFIGINWPGAIAT</sequence>
<evidence type="ECO:0000256" key="1">
    <source>
        <dbReference type="SAM" id="Phobius"/>
    </source>
</evidence>
<name>A0A1T5FM64_9SPHI</name>
<accession>A0A1T5FM64</accession>
<organism evidence="2 3">
    <name type="scientific">Parapedobacter luteus</name>
    <dbReference type="NCBI Taxonomy" id="623280"/>
    <lineage>
        <taxon>Bacteria</taxon>
        <taxon>Pseudomonadati</taxon>
        <taxon>Bacteroidota</taxon>
        <taxon>Sphingobacteriia</taxon>
        <taxon>Sphingobacteriales</taxon>
        <taxon>Sphingobacteriaceae</taxon>
        <taxon>Parapedobacter</taxon>
    </lineage>
</organism>
<keyword evidence="1" id="KW-0472">Membrane</keyword>
<proteinExistence type="predicted"/>
<dbReference type="AlphaFoldDB" id="A0A1T5FM64"/>
<dbReference type="Proteomes" id="UP000190541">
    <property type="component" value="Unassembled WGS sequence"/>
</dbReference>
<evidence type="ECO:0000313" key="3">
    <source>
        <dbReference type="Proteomes" id="UP000190541"/>
    </source>
</evidence>
<keyword evidence="3" id="KW-1185">Reference proteome</keyword>
<reference evidence="2 3" key="1">
    <citation type="submission" date="2017-02" db="EMBL/GenBank/DDBJ databases">
        <authorList>
            <person name="Peterson S.W."/>
        </authorList>
    </citation>
    <scope>NUCLEOTIDE SEQUENCE [LARGE SCALE GENOMIC DNA]</scope>
    <source>
        <strain evidence="2 3">DSM 22899</strain>
    </source>
</reference>
<gene>
    <name evidence="2" type="ORF">SAMN05660226_04087</name>
</gene>
<evidence type="ECO:0000313" key="2">
    <source>
        <dbReference type="EMBL" id="SKB97269.1"/>
    </source>
</evidence>
<dbReference type="EMBL" id="FUYS01000018">
    <property type="protein sequence ID" value="SKB97269.1"/>
    <property type="molecule type" value="Genomic_DNA"/>
</dbReference>
<protein>
    <submittedName>
        <fullName evidence="2">Uncharacterized protein</fullName>
    </submittedName>
</protein>
<keyword evidence="1" id="KW-0812">Transmembrane</keyword>
<dbReference type="STRING" id="623280.SAMN05660226_04087"/>
<feature type="transmembrane region" description="Helical" evidence="1">
    <location>
        <begin position="6"/>
        <end position="26"/>
    </location>
</feature>
<keyword evidence="1" id="KW-1133">Transmembrane helix</keyword>